<name>A0ACB9PT56_BAUVA</name>
<accession>A0ACB9PT56</accession>
<organism evidence="1 2">
    <name type="scientific">Bauhinia variegata</name>
    <name type="common">Purple orchid tree</name>
    <name type="synonym">Phanera variegata</name>
    <dbReference type="NCBI Taxonomy" id="167791"/>
    <lineage>
        <taxon>Eukaryota</taxon>
        <taxon>Viridiplantae</taxon>
        <taxon>Streptophyta</taxon>
        <taxon>Embryophyta</taxon>
        <taxon>Tracheophyta</taxon>
        <taxon>Spermatophyta</taxon>
        <taxon>Magnoliopsida</taxon>
        <taxon>eudicotyledons</taxon>
        <taxon>Gunneridae</taxon>
        <taxon>Pentapetalae</taxon>
        <taxon>rosids</taxon>
        <taxon>fabids</taxon>
        <taxon>Fabales</taxon>
        <taxon>Fabaceae</taxon>
        <taxon>Cercidoideae</taxon>
        <taxon>Cercideae</taxon>
        <taxon>Bauhiniinae</taxon>
        <taxon>Bauhinia</taxon>
    </lineage>
</organism>
<comment type="caution">
    <text evidence="1">The sequence shown here is derived from an EMBL/GenBank/DDBJ whole genome shotgun (WGS) entry which is preliminary data.</text>
</comment>
<protein>
    <submittedName>
        <fullName evidence="1">Uncharacterized protein</fullName>
    </submittedName>
</protein>
<reference evidence="1 2" key="1">
    <citation type="journal article" date="2022" name="DNA Res.">
        <title>Chromosomal-level genome assembly of the orchid tree Bauhinia variegata (Leguminosae; Cercidoideae) supports the allotetraploid origin hypothesis of Bauhinia.</title>
        <authorList>
            <person name="Zhong Y."/>
            <person name="Chen Y."/>
            <person name="Zheng D."/>
            <person name="Pang J."/>
            <person name="Liu Y."/>
            <person name="Luo S."/>
            <person name="Meng S."/>
            <person name="Qian L."/>
            <person name="Wei D."/>
            <person name="Dai S."/>
            <person name="Zhou R."/>
        </authorList>
    </citation>
    <scope>NUCLEOTIDE SEQUENCE [LARGE SCALE GENOMIC DNA]</scope>
    <source>
        <strain evidence="1">BV-YZ2020</strain>
    </source>
</reference>
<dbReference type="Proteomes" id="UP000828941">
    <property type="component" value="Chromosome 3"/>
</dbReference>
<proteinExistence type="predicted"/>
<evidence type="ECO:0000313" key="1">
    <source>
        <dbReference type="EMBL" id="KAI4351912.1"/>
    </source>
</evidence>
<sequence>MVNQLNLNQYVLALVAKSHHLNHLKQLQAYLIRLGHGQDHFYAFKLVRFCALTLSNLHYARLIFDYVNSPNIYLYTAMITAYASQRDHVSAFVLFRNMVRRRSPEPNQFIYPHVLKSCPEVLESRGTDLVHSHILKSGFEQYPVVQTALVDSYSRIPSDVGKARQVFDEMTDRNVVSWTALIFGYTRAGDIENAMMLFDKMPERDVPSWNAIIAGCTQNGFFSQAITLFRKMVIKAMENQYQYNKPNQVTVVCALSACSHTGLLQLGKSIHGYLYKNDLVLQSFTSNALLDIFG</sequence>
<dbReference type="EMBL" id="CM039428">
    <property type="protein sequence ID" value="KAI4351912.1"/>
    <property type="molecule type" value="Genomic_DNA"/>
</dbReference>
<evidence type="ECO:0000313" key="2">
    <source>
        <dbReference type="Proteomes" id="UP000828941"/>
    </source>
</evidence>
<keyword evidence="2" id="KW-1185">Reference proteome</keyword>
<gene>
    <name evidence="1" type="ORF">L6164_006213</name>
</gene>